<accession>A0A2P5FB18</accession>
<feature type="compositionally biased region" description="Polar residues" evidence="1">
    <location>
        <begin position="48"/>
        <end position="63"/>
    </location>
</feature>
<feature type="compositionally biased region" description="Basic residues" evidence="1">
    <location>
        <begin position="9"/>
        <end position="24"/>
    </location>
</feature>
<proteinExistence type="predicted"/>
<sequence>MSSPCATTSHRRRCYPHIRSRRTRRGEARELTSTPESGGHGSREAILVTNSTCIGQRRASSTFSHRKTPLLTGNGEFS</sequence>
<evidence type="ECO:0000313" key="3">
    <source>
        <dbReference type="Proteomes" id="UP000237000"/>
    </source>
</evidence>
<protein>
    <submittedName>
        <fullName evidence="2">Uncharacterized protein</fullName>
    </submittedName>
</protein>
<name>A0A2P5FB18_TREOI</name>
<evidence type="ECO:0000256" key="1">
    <source>
        <dbReference type="SAM" id="MobiDB-lite"/>
    </source>
</evidence>
<dbReference type="AlphaFoldDB" id="A0A2P5FB18"/>
<reference evidence="3" key="1">
    <citation type="submission" date="2016-06" db="EMBL/GenBank/DDBJ databases">
        <title>Parallel loss of symbiosis genes in relatives of nitrogen-fixing non-legume Parasponia.</title>
        <authorList>
            <person name="Van Velzen R."/>
            <person name="Holmer R."/>
            <person name="Bu F."/>
            <person name="Rutten L."/>
            <person name="Van Zeijl A."/>
            <person name="Liu W."/>
            <person name="Santuari L."/>
            <person name="Cao Q."/>
            <person name="Sharma T."/>
            <person name="Shen D."/>
            <person name="Roswanjaya Y."/>
            <person name="Wardhani T."/>
            <person name="Kalhor M.S."/>
            <person name="Jansen J."/>
            <person name="Van den Hoogen J."/>
            <person name="Gungor B."/>
            <person name="Hartog M."/>
            <person name="Hontelez J."/>
            <person name="Verver J."/>
            <person name="Yang W.-C."/>
            <person name="Schijlen E."/>
            <person name="Repin R."/>
            <person name="Schilthuizen M."/>
            <person name="Schranz E."/>
            <person name="Heidstra R."/>
            <person name="Miyata K."/>
            <person name="Fedorova E."/>
            <person name="Kohlen W."/>
            <person name="Bisseling T."/>
            <person name="Smit S."/>
            <person name="Geurts R."/>
        </authorList>
    </citation>
    <scope>NUCLEOTIDE SEQUENCE [LARGE SCALE GENOMIC DNA]</scope>
    <source>
        <strain evidence="3">cv. RG33-2</strain>
    </source>
</reference>
<dbReference type="Proteomes" id="UP000237000">
    <property type="component" value="Unassembled WGS sequence"/>
</dbReference>
<keyword evidence="3" id="KW-1185">Reference proteome</keyword>
<feature type="region of interest" description="Disordered" evidence="1">
    <location>
        <begin position="1"/>
        <end position="78"/>
    </location>
</feature>
<organism evidence="2 3">
    <name type="scientific">Trema orientale</name>
    <name type="common">Charcoal tree</name>
    <name type="synonym">Celtis orientalis</name>
    <dbReference type="NCBI Taxonomy" id="63057"/>
    <lineage>
        <taxon>Eukaryota</taxon>
        <taxon>Viridiplantae</taxon>
        <taxon>Streptophyta</taxon>
        <taxon>Embryophyta</taxon>
        <taxon>Tracheophyta</taxon>
        <taxon>Spermatophyta</taxon>
        <taxon>Magnoliopsida</taxon>
        <taxon>eudicotyledons</taxon>
        <taxon>Gunneridae</taxon>
        <taxon>Pentapetalae</taxon>
        <taxon>rosids</taxon>
        <taxon>fabids</taxon>
        <taxon>Rosales</taxon>
        <taxon>Cannabaceae</taxon>
        <taxon>Trema</taxon>
    </lineage>
</organism>
<gene>
    <name evidence="2" type="ORF">TorRG33x02_091660</name>
</gene>
<evidence type="ECO:0000313" key="2">
    <source>
        <dbReference type="EMBL" id="PON94967.1"/>
    </source>
</evidence>
<dbReference type="OrthoDB" id="10419760at2759"/>
<comment type="caution">
    <text evidence="2">The sequence shown here is derived from an EMBL/GenBank/DDBJ whole genome shotgun (WGS) entry which is preliminary data.</text>
</comment>
<dbReference type="EMBL" id="JXTC01000047">
    <property type="protein sequence ID" value="PON94967.1"/>
    <property type="molecule type" value="Genomic_DNA"/>
</dbReference>
<dbReference type="InParanoid" id="A0A2P5FB18"/>